<dbReference type="CDD" id="cd02440">
    <property type="entry name" value="AdoMet_MTases"/>
    <property type="match status" value="1"/>
</dbReference>
<comment type="caution">
    <text evidence="3">The sequence shown here is derived from an EMBL/GenBank/DDBJ whole genome shotgun (WGS) entry which is preliminary data.</text>
</comment>
<evidence type="ECO:0000259" key="2">
    <source>
        <dbReference type="Pfam" id="PF13649"/>
    </source>
</evidence>
<dbReference type="AlphaFoldDB" id="A0A8J7K3T4"/>
<dbReference type="GO" id="GO:0008168">
    <property type="term" value="F:methyltransferase activity"/>
    <property type="evidence" value="ECO:0007669"/>
    <property type="project" value="UniProtKB-KW"/>
</dbReference>
<dbReference type="RefSeq" id="WP_193922394.1">
    <property type="nucleotide sequence ID" value="NZ_JADEWL010000062.1"/>
</dbReference>
<sequence>MLTQQTSNPNLWNQVWSQSSHEKSEFWEWVERESNGFRGTKVQDYIRTNVGDISQLKTIEVGSGLGIYSFIFARLGAEVTLLDYSKQALTLAEECFQKHSLKANFILQDALSLNSDLHSRYDVAMSFGTVEHFRYPQRLQMIETHINLVRNGGAIVISVPNKAFFPHEVLKAYLQRKNKWELGYEGAFSRKEFFKLARQLQLSNSKLMGSAFLSDFHRYVQIYRSTHIFQKIFGSNISTSANLQIREKSSWLDDYFGADLVLLGINSQKMIYEHKS</sequence>
<gene>
    <name evidence="3" type="ORF">IQ247_17865</name>
</gene>
<dbReference type="Proteomes" id="UP000620559">
    <property type="component" value="Unassembled WGS sequence"/>
</dbReference>
<protein>
    <submittedName>
        <fullName evidence="3">Methyltransferase domain-containing protein</fullName>
    </submittedName>
</protein>
<dbReference type="InterPro" id="IPR029063">
    <property type="entry name" value="SAM-dependent_MTases_sf"/>
</dbReference>
<feature type="domain" description="Methyltransferase" evidence="2">
    <location>
        <begin position="60"/>
        <end position="153"/>
    </location>
</feature>
<organism evidence="3 4">
    <name type="scientific">Plectonema cf. radiosum LEGE 06105</name>
    <dbReference type="NCBI Taxonomy" id="945769"/>
    <lineage>
        <taxon>Bacteria</taxon>
        <taxon>Bacillati</taxon>
        <taxon>Cyanobacteriota</taxon>
        <taxon>Cyanophyceae</taxon>
        <taxon>Oscillatoriophycideae</taxon>
        <taxon>Oscillatoriales</taxon>
        <taxon>Microcoleaceae</taxon>
        <taxon>Plectonema</taxon>
    </lineage>
</organism>
<keyword evidence="3" id="KW-0489">Methyltransferase</keyword>
<dbReference type="InterPro" id="IPR041698">
    <property type="entry name" value="Methyltransf_25"/>
</dbReference>
<evidence type="ECO:0000313" key="3">
    <source>
        <dbReference type="EMBL" id="MBE9214512.1"/>
    </source>
</evidence>
<accession>A0A8J7K3T4</accession>
<dbReference type="GO" id="GO:0032259">
    <property type="term" value="P:methylation"/>
    <property type="evidence" value="ECO:0007669"/>
    <property type="project" value="UniProtKB-KW"/>
</dbReference>
<dbReference type="SUPFAM" id="SSF53335">
    <property type="entry name" value="S-adenosyl-L-methionine-dependent methyltransferases"/>
    <property type="match status" value="1"/>
</dbReference>
<dbReference type="Pfam" id="PF13649">
    <property type="entry name" value="Methyltransf_25"/>
    <property type="match status" value="1"/>
</dbReference>
<keyword evidence="4" id="KW-1185">Reference proteome</keyword>
<proteinExistence type="predicted"/>
<dbReference type="EMBL" id="JADEWL010000062">
    <property type="protein sequence ID" value="MBE9214512.1"/>
    <property type="molecule type" value="Genomic_DNA"/>
</dbReference>
<name>A0A8J7K3T4_9CYAN</name>
<reference evidence="3" key="1">
    <citation type="submission" date="2020-10" db="EMBL/GenBank/DDBJ databases">
        <authorList>
            <person name="Castelo-Branco R."/>
            <person name="Eusebio N."/>
            <person name="Adriana R."/>
            <person name="Vieira A."/>
            <person name="Brugerolle De Fraissinette N."/>
            <person name="Rezende De Castro R."/>
            <person name="Schneider M.P."/>
            <person name="Vasconcelos V."/>
            <person name="Leao P.N."/>
        </authorList>
    </citation>
    <scope>NUCLEOTIDE SEQUENCE</scope>
    <source>
        <strain evidence="3">LEGE 06105</strain>
    </source>
</reference>
<keyword evidence="1" id="KW-0808">Transferase</keyword>
<evidence type="ECO:0000313" key="4">
    <source>
        <dbReference type="Proteomes" id="UP000620559"/>
    </source>
</evidence>
<dbReference type="PANTHER" id="PTHR43861">
    <property type="entry name" value="TRANS-ACONITATE 2-METHYLTRANSFERASE-RELATED"/>
    <property type="match status" value="1"/>
</dbReference>
<dbReference type="Gene3D" id="3.40.50.150">
    <property type="entry name" value="Vaccinia Virus protein VP39"/>
    <property type="match status" value="1"/>
</dbReference>
<evidence type="ECO:0000256" key="1">
    <source>
        <dbReference type="ARBA" id="ARBA00022679"/>
    </source>
</evidence>